<dbReference type="SUPFAM" id="SSF161070">
    <property type="entry name" value="SNF-like"/>
    <property type="match status" value="1"/>
</dbReference>
<name>A0A0D8XK03_DICVI</name>
<dbReference type="GO" id="GO:0089718">
    <property type="term" value="P:amino acid import across plasma membrane"/>
    <property type="evidence" value="ECO:0007669"/>
    <property type="project" value="TreeGrafter"/>
</dbReference>
<keyword evidence="6 9" id="KW-1133">Transmembrane helix</keyword>
<feature type="transmembrane region" description="Helical" evidence="9">
    <location>
        <begin position="15"/>
        <end position="45"/>
    </location>
</feature>
<evidence type="ECO:0000313" key="11">
    <source>
        <dbReference type="Proteomes" id="UP000053766"/>
    </source>
</evidence>
<dbReference type="PANTHER" id="PTHR11616:SF321">
    <property type="entry name" value="SODIUM-DEPENDENT NUTRIENT AMINO ACID TRANSPORTER 1-RELATED"/>
    <property type="match status" value="1"/>
</dbReference>
<evidence type="ECO:0000313" key="10">
    <source>
        <dbReference type="EMBL" id="KJH44925.1"/>
    </source>
</evidence>
<gene>
    <name evidence="10" type="ORF">DICVIV_09043</name>
</gene>
<keyword evidence="8" id="KW-0325">Glycoprotein</keyword>
<evidence type="ECO:0000256" key="8">
    <source>
        <dbReference type="ARBA" id="ARBA00023180"/>
    </source>
</evidence>
<protein>
    <recommendedName>
        <fullName evidence="12">Sodium:neurotransmitter symporter family protein</fullName>
    </recommendedName>
</protein>
<evidence type="ECO:0000256" key="5">
    <source>
        <dbReference type="ARBA" id="ARBA00022847"/>
    </source>
</evidence>
<comment type="similarity">
    <text evidence="2">Belongs to the sodium:neurotransmitter symporter (SNF) (TC 2.A.22) family.</text>
</comment>
<evidence type="ECO:0000256" key="7">
    <source>
        <dbReference type="ARBA" id="ARBA00023136"/>
    </source>
</evidence>
<dbReference type="OrthoDB" id="6581954at2759"/>
<comment type="subcellular location">
    <subcellularLocation>
        <location evidence="1">Membrane</location>
        <topology evidence="1">Multi-pass membrane protein</topology>
    </subcellularLocation>
</comment>
<feature type="transmembrane region" description="Helical" evidence="9">
    <location>
        <begin position="101"/>
        <end position="126"/>
    </location>
</feature>
<proteinExistence type="inferred from homology"/>
<reference evidence="10 11" key="1">
    <citation type="submission" date="2013-11" db="EMBL/GenBank/DDBJ databases">
        <title>Draft genome of the bovine lungworm Dictyocaulus viviparus.</title>
        <authorList>
            <person name="Mitreva M."/>
        </authorList>
    </citation>
    <scope>NUCLEOTIDE SEQUENCE [LARGE SCALE GENOMIC DNA]</scope>
    <source>
        <strain evidence="10 11">HannoverDv2000</strain>
    </source>
</reference>
<sequence length="233" mass="26739">MFVILSIPFCFSAGLYWLLLLANFTVTWPLVVIAFLECMAISWVYGVDNLLDNIKWMAGSYPPFYIYWKILWKFICPMAYLSILCFLWLDWHSVSYESYIFPYWTSLLGWAISVFPILFVPVIAIAQLCTADGSVTQRWANVLNPDDSWGPALAVHRAEHFPLQIPEARRLLIPPEVEVLGCRTNVGEEKETGTTEETQNKQKPAGSVLFKKNRSRATTFNNLHSTFERETAI</sequence>
<feature type="transmembrane region" description="Helical" evidence="9">
    <location>
        <begin position="65"/>
        <end position="89"/>
    </location>
</feature>
<evidence type="ECO:0008006" key="12">
    <source>
        <dbReference type="Google" id="ProtNLM"/>
    </source>
</evidence>
<accession>A0A0D8XK03</accession>
<keyword evidence="3" id="KW-0813">Transport</keyword>
<keyword evidence="7 9" id="KW-0472">Membrane</keyword>
<organism evidence="10 11">
    <name type="scientific">Dictyocaulus viviparus</name>
    <name type="common">Bovine lungworm</name>
    <dbReference type="NCBI Taxonomy" id="29172"/>
    <lineage>
        <taxon>Eukaryota</taxon>
        <taxon>Metazoa</taxon>
        <taxon>Ecdysozoa</taxon>
        <taxon>Nematoda</taxon>
        <taxon>Chromadorea</taxon>
        <taxon>Rhabditida</taxon>
        <taxon>Rhabditina</taxon>
        <taxon>Rhabditomorpha</taxon>
        <taxon>Strongyloidea</taxon>
        <taxon>Metastrongylidae</taxon>
        <taxon>Dictyocaulus</taxon>
    </lineage>
</organism>
<evidence type="ECO:0000256" key="1">
    <source>
        <dbReference type="ARBA" id="ARBA00004141"/>
    </source>
</evidence>
<dbReference type="InterPro" id="IPR000175">
    <property type="entry name" value="Na/ntran_symport"/>
</dbReference>
<dbReference type="Proteomes" id="UP000053766">
    <property type="component" value="Unassembled WGS sequence"/>
</dbReference>
<dbReference type="AlphaFoldDB" id="A0A0D8XK03"/>
<keyword evidence="11" id="KW-1185">Reference proteome</keyword>
<evidence type="ECO:0000256" key="3">
    <source>
        <dbReference type="ARBA" id="ARBA00022448"/>
    </source>
</evidence>
<evidence type="ECO:0000256" key="4">
    <source>
        <dbReference type="ARBA" id="ARBA00022692"/>
    </source>
</evidence>
<reference evidence="11" key="2">
    <citation type="journal article" date="2016" name="Sci. Rep.">
        <title>Dictyocaulus viviparus genome, variome and transcriptome elucidate lungworm biology and support future intervention.</title>
        <authorList>
            <person name="McNulty S.N."/>
            <person name="Strube C."/>
            <person name="Rosa B.A."/>
            <person name="Martin J.C."/>
            <person name="Tyagi R."/>
            <person name="Choi Y.J."/>
            <person name="Wang Q."/>
            <person name="Hallsworth Pepin K."/>
            <person name="Zhang X."/>
            <person name="Ozersky P."/>
            <person name="Wilson R.K."/>
            <person name="Sternberg P.W."/>
            <person name="Gasser R.B."/>
            <person name="Mitreva M."/>
        </authorList>
    </citation>
    <scope>NUCLEOTIDE SEQUENCE [LARGE SCALE GENOMIC DNA]</scope>
    <source>
        <strain evidence="11">HannoverDv2000</strain>
    </source>
</reference>
<dbReference type="Pfam" id="PF00209">
    <property type="entry name" value="SNF"/>
    <property type="match status" value="1"/>
</dbReference>
<evidence type="ECO:0000256" key="2">
    <source>
        <dbReference type="ARBA" id="ARBA00006459"/>
    </source>
</evidence>
<dbReference type="GO" id="GO:0005886">
    <property type="term" value="C:plasma membrane"/>
    <property type="evidence" value="ECO:0007669"/>
    <property type="project" value="TreeGrafter"/>
</dbReference>
<dbReference type="GO" id="GO:0005283">
    <property type="term" value="F:amino acid:sodium symporter activity"/>
    <property type="evidence" value="ECO:0007669"/>
    <property type="project" value="TreeGrafter"/>
</dbReference>
<dbReference type="EMBL" id="KN716439">
    <property type="protein sequence ID" value="KJH44925.1"/>
    <property type="molecule type" value="Genomic_DNA"/>
</dbReference>
<evidence type="ECO:0000256" key="9">
    <source>
        <dbReference type="SAM" id="Phobius"/>
    </source>
</evidence>
<keyword evidence="5" id="KW-0769">Symport</keyword>
<dbReference type="PANTHER" id="PTHR11616">
    <property type="entry name" value="SODIUM/CHLORIDE DEPENDENT TRANSPORTER"/>
    <property type="match status" value="1"/>
</dbReference>
<dbReference type="PROSITE" id="PS50267">
    <property type="entry name" value="NA_NEUROTRAN_SYMP_3"/>
    <property type="match status" value="1"/>
</dbReference>
<dbReference type="InterPro" id="IPR037272">
    <property type="entry name" value="SNS_sf"/>
</dbReference>
<dbReference type="GO" id="GO:0015179">
    <property type="term" value="F:L-amino acid transmembrane transporter activity"/>
    <property type="evidence" value="ECO:0007669"/>
    <property type="project" value="TreeGrafter"/>
</dbReference>
<keyword evidence="4 9" id="KW-0812">Transmembrane</keyword>
<evidence type="ECO:0000256" key="6">
    <source>
        <dbReference type="ARBA" id="ARBA00022989"/>
    </source>
</evidence>